<dbReference type="InterPro" id="IPR037590">
    <property type="entry name" value="WDR24"/>
</dbReference>
<dbReference type="InterPro" id="IPR001680">
    <property type="entry name" value="WD40_rpt"/>
</dbReference>
<dbReference type="GO" id="GO:0005774">
    <property type="term" value="C:vacuolar membrane"/>
    <property type="evidence" value="ECO:0007669"/>
    <property type="project" value="TreeGrafter"/>
</dbReference>
<evidence type="ECO:0000256" key="5">
    <source>
        <dbReference type="PROSITE-ProRule" id="PRU00221"/>
    </source>
</evidence>
<gene>
    <name evidence="6" type="ORF">TMSB3V08_LOCUS12289</name>
</gene>
<feature type="repeat" description="WD" evidence="5">
    <location>
        <begin position="77"/>
        <end position="119"/>
    </location>
</feature>
<organism evidence="6">
    <name type="scientific">Timema monikensis</name>
    <dbReference type="NCBI Taxonomy" id="170555"/>
    <lineage>
        <taxon>Eukaryota</taxon>
        <taxon>Metazoa</taxon>
        <taxon>Ecdysozoa</taxon>
        <taxon>Arthropoda</taxon>
        <taxon>Hexapoda</taxon>
        <taxon>Insecta</taxon>
        <taxon>Pterygota</taxon>
        <taxon>Neoptera</taxon>
        <taxon>Polyneoptera</taxon>
        <taxon>Phasmatodea</taxon>
        <taxon>Timematodea</taxon>
        <taxon>Timematoidea</taxon>
        <taxon>Timematidae</taxon>
        <taxon>Timema</taxon>
    </lineage>
</organism>
<protein>
    <recommendedName>
        <fullName evidence="4">GATOR2 complex protein WDR24</fullName>
    </recommendedName>
</protein>
<evidence type="ECO:0000256" key="2">
    <source>
        <dbReference type="ARBA" id="ARBA00022574"/>
    </source>
</evidence>
<keyword evidence="2 5" id="KW-0853">WD repeat</keyword>
<reference evidence="6" key="1">
    <citation type="submission" date="2020-11" db="EMBL/GenBank/DDBJ databases">
        <authorList>
            <person name="Tran Van P."/>
        </authorList>
    </citation>
    <scope>NUCLEOTIDE SEQUENCE</scope>
</reference>
<dbReference type="GO" id="GO:0061700">
    <property type="term" value="C:GATOR2 complex"/>
    <property type="evidence" value="ECO:0007669"/>
    <property type="project" value="TreeGrafter"/>
</dbReference>
<name>A0A7R9ELQ5_9NEOP</name>
<accession>A0A7R9ELQ5</accession>
<proteinExistence type="inferred from homology"/>
<dbReference type="Gene3D" id="2.130.10.10">
    <property type="entry name" value="YVTN repeat-like/Quinoprotein amine dehydrogenase"/>
    <property type="match status" value="1"/>
</dbReference>
<comment type="similarity">
    <text evidence="1">Belongs to the WD repeat WDR24 family.</text>
</comment>
<dbReference type="SMART" id="SM00320">
    <property type="entry name" value="WD40"/>
    <property type="match status" value="2"/>
</dbReference>
<dbReference type="GO" id="GO:0005829">
    <property type="term" value="C:cytosol"/>
    <property type="evidence" value="ECO:0007669"/>
    <property type="project" value="TreeGrafter"/>
</dbReference>
<dbReference type="PROSITE" id="PS50082">
    <property type="entry name" value="WD_REPEATS_2"/>
    <property type="match status" value="1"/>
</dbReference>
<evidence type="ECO:0000256" key="1">
    <source>
        <dbReference type="ARBA" id="ARBA00008134"/>
    </source>
</evidence>
<evidence type="ECO:0000256" key="4">
    <source>
        <dbReference type="ARBA" id="ARBA00040269"/>
    </source>
</evidence>
<dbReference type="Pfam" id="PF00400">
    <property type="entry name" value="WD40"/>
    <property type="match status" value="1"/>
</dbReference>
<evidence type="ECO:0000313" key="6">
    <source>
        <dbReference type="EMBL" id="CAD7435643.1"/>
    </source>
</evidence>
<keyword evidence="3" id="KW-0677">Repeat</keyword>
<sequence>MTSAKTVLNTVCLSESSPHSRDITLTALYGNCNLPTLKQSHILRPVKHHILATAATNGAVVLWNLNRPSRSKQEHVFVDHKRTVNKVCFHSTEPTKLISGSQDGTMRLFDLRTKEVTRTYHR</sequence>
<dbReference type="EMBL" id="OB801478">
    <property type="protein sequence ID" value="CAD7435643.1"/>
    <property type="molecule type" value="Genomic_DNA"/>
</dbReference>
<dbReference type="GO" id="GO:0034198">
    <property type="term" value="P:cellular response to amino acid starvation"/>
    <property type="evidence" value="ECO:0007669"/>
    <property type="project" value="TreeGrafter"/>
</dbReference>
<dbReference type="GO" id="GO:1904263">
    <property type="term" value="P:positive regulation of TORC1 signaling"/>
    <property type="evidence" value="ECO:0007669"/>
    <property type="project" value="TreeGrafter"/>
</dbReference>
<dbReference type="PANTHER" id="PTHR46200:SF1">
    <property type="entry name" value="GATOR COMPLEX PROTEIN WDR24"/>
    <property type="match status" value="1"/>
</dbReference>
<dbReference type="InterPro" id="IPR015943">
    <property type="entry name" value="WD40/YVTN_repeat-like_dom_sf"/>
</dbReference>
<dbReference type="AlphaFoldDB" id="A0A7R9ELQ5"/>
<evidence type="ECO:0000256" key="3">
    <source>
        <dbReference type="ARBA" id="ARBA00022737"/>
    </source>
</evidence>
<dbReference type="PANTHER" id="PTHR46200">
    <property type="entry name" value="GATOR COMPLEX PROTEIN WDR24"/>
    <property type="match status" value="1"/>
</dbReference>
<dbReference type="GO" id="GO:0016239">
    <property type="term" value="P:positive regulation of macroautophagy"/>
    <property type="evidence" value="ECO:0007669"/>
    <property type="project" value="TreeGrafter"/>
</dbReference>
<dbReference type="SUPFAM" id="SSF50978">
    <property type="entry name" value="WD40 repeat-like"/>
    <property type="match status" value="1"/>
</dbReference>
<dbReference type="InterPro" id="IPR036322">
    <property type="entry name" value="WD40_repeat_dom_sf"/>
</dbReference>